<dbReference type="Gene3D" id="3.40.50.970">
    <property type="match status" value="1"/>
</dbReference>
<sequence length="330" mass="35594">MSHATQRLTYADGIRQGFEYAMERDPKCFAIGQGLWSPWYVGNSMKDLDKKFGKERVIDTPVSELATTGAAVGAALNGYHPIVVHPRMDFMILAADQIVNQAAKWRHMLGGKVSPTITIRGIINRGGEQGAQHSQALHSWYAHIPGLRVLMPGTAADARDMLIAAAQSPDPVMYIDDRWCYELTEDVTVAADVDIRSIVPLVRRAGRDVTVAAASFSLKLALDAAEILAREGIDVEVIDVRQINPLDPALIVESAARTGRFVAVDGGWSTCGLAGELIACVAESVVPSKLKAPLARVTLPAAPAPTSAPLEKLYYPTARTVADRIRGLFA</sequence>
<dbReference type="PANTHER" id="PTHR43257">
    <property type="entry name" value="PYRUVATE DEHYDROGENASE E1 COMPONENT BETA SUBUNIT"/>
    <property type="match status" value="1"/>
</dbReference>
<dbReference type="EC" id="1.2.4.1" evidence="5"/>
<dbReference type="Gene3D" id="3.40.50.920">
    <property type="match status" value="1"/>
</dbReference>
<protein>
    <submittedName>
        <fullName evidence="5">Pyruvate dehydrogenase E1 component beta subunit</fullName>
        <ecNumber evidence="5">1.2.4.1</ecNumber>
    </submittedName>
</protein>
<comment type="caution">
    <text evidence="5">The sequence shown here is derived from an EMBL/GenBank/DDBJ whole genome shotgun (WGS) entry which is preliminary data.</text>
</comment>
<dbReference type="SUPFAM" id="SSF52922">
    <property type="entry name" value="TK C-terminal domain-like"/>
    <property type="match status" value="1"/>
</dbReference>
<evidence type="ECO:0000256" key="1">
    <source>
        <dbReference type="ARBA" id="ARBA00001964"/>
    </source>
</evidence>
<dbReference type="Pfam" id="PF02779">
    <property type="entry name" value="Transket_pyr"/>
    <property type="match status" value="1"/>
</dbReference>
<dbReference type="SUPFAM" id="SSF52518">
    <property type="entry name" value="Thiamin diphosphate-binding fold (THDP-binding)"/>
    <property type="match status" value="1"/>
</dbReference>
<dbReference type="InterPro" id="IPR033248">
    <property type="entry name" value="Transketolase_C"/>
</dbReference>
<proteinExistence type="predicted"/>
<keyword evidence="5" id="KW-0670">Pyruvate</keyword>
<keyword evidence="2 5" id="KW-0560">Oxidoreductase</keyword>
<accession>A0ABV2J2R9</accession>
<dbReference type="SMART" id="SM00861">
    <property type="entry name" value="Transket_pyr"/>
    <property type="match status" value="1"/>
</dbReference>
<keyword evidence="6" id="KW-1185">Reference proteome</keyword>
<name>A0ABV2J2R9_9HYPH</name>
<dbReference type="GO" id="GO:0004739">
    <property type="term" value="F:pyruvate dehydrogenase (acetyl-transferring) activity"/>
    <property type="evidence" value="ECO:0007669"/>
    <property type="project" value="UniProtKB-EC"/>
</dbReference>
<evidence type="ECO:0000313" key="5">
    <source>
        <dbReference type="EMBL" id="MET3615067.1"/>
    </source>
</evidence>
<dbReference type="InterPro" id="IPR009014">
    <property type="entry name" value="Transketo_C/PFOR_II"/>
</dbReference>
<evidence type="ECO:0000313" key="6">
    <source>
        <dbReference type="Proteomes" id="UP001549047"/>
    </source>
</evidence>
<dbReference type="Pfam" id="PF02780">
    <property type="entry name" value="Transketolase_C"/>
    <property type="match status" value="1"/>
</dbReference>
<dbReference type="InterPro" id="IPR005475">
    <property type="entry name" value="Transketolase-like_Pyr-bd"/>
</dbReference>
<dbReference type="InterPro" id="IPR029061">
    <property type="entry name" value="THDP-binding"/>
</dbReference>
<dbReference type="Proteomes" id="UP001549047">
    <property type="component" value="Unassembled WGS sequence"/>
</dbReference>
<comment type="cofactor">
    <cofactor evidence="1">
        <name>thiamine diphosphate</name>
        <dbReference type="ChEBI" id="CHEBI:58937"/>
    </cofactor>
</comment>
<evidence type="ECO:0000256" key="2">
    <source>
        <dbReference type="ARBA" id="ARBA00023002"/>
    </source>
</evidence>
<evidence type="ECO:0000259" key="4">
    <source>
        <dbReference type="SMART" id="SM00861"/>
    </source>
</evidence>
<gene>
    <name evidence="5" type="ORF">ABID16_003410</name>
</gene>
<feature type="domain" description="Transketolase-like pyrimidine-binding" evidence="4">
    <location>
        <begin position="8"/>
        <end position="183"/>
    </location>
</feature>
<dbReference type="RefSeq" id="WP_354557560.1">
    <property type="nucleotide sequence ID" value="NZ_JBEPMB010000006.1"/>
</dbReference>
<evidence type="ECO:0000256" key="3">
    <source>
        <dbReference type="ARBA" id="ARBA00023052"/>
    </source>
</evidence>
<dbReference type="EMBL" id="JBEPMB010000006">
    <property type="protein sequence ID" value="MET3615067.1"/>
    <property type="molecule type" value="Genomic_DNA"/>
</dbReference>
<dbReference type="PANTHER" id="PTHR43257:SF2">
    <property type="entry name" value="PYRUVATE DEHYDROGENASE E1 COMPONENT SUBUNIT BETA"/>
    <property type="match status" value="1"/>
</dbReference>
<organism evidence="5 6">
    <name type="scientific">Rhizobium aquaticum</name>
    <dbReference type="NCBI Taxonomy" id="1549636"/>
    <lineage>
        <taxon>Bacteria</taxon>
        <taxon>Pseudomonadati</taxon>
        <taxon>Pseudomonadota</taxon>
        <taxon>Alphaproteobacteria</taxon>
        <taxon>Hyphomicrobiales</taxon>
        <taxon>Rhizobiaceae</taxon>
        <taxon>Rhizobium/Agrobacterium group</taxon>
        <taxon>Rhizobium</taxon>
    </lineage>
</organism>
<reference evidence="5 6" key="1">
    <citation type="submission" date="2024-06" db="EMBL/GenBank/DDBJ databases">
        <title>Genomic Encyclopedia of Type Strains, Phase IV (KMG-IV): sequencing the most valuable type-strain genomes for metagenomic binning, comparative biology and taxonomic classification.</title>
        <authorList>
            <person name="Goeker M."/>
        </authorList>
    </citation>
    <scope>NUCLEOTIDE SEQUENCE [LARGE SCALE GENOMIC DNA]</scope>
    <source>
        <strain evidence="5 6">DSM 29780</strain>
    </source>
</reference>
<keyword evidence="3" id="KW-0786">Thiamine pyrophosphate</keyword>